<evidence type="ECO:0000313" key="6">
    <source>
        <dbReference type="Proteomes" id="UP000535020"/>
    </source>
</evidence>
<dbReference type="SMART" id="SM00028">
    <property type="entry name" value="TPR"/>
    <property type="match status" value="5"/>
</dbReference>
<dbReference type="Pfam" id="PF13181">
    <property type="entry name" value="TPR_8"/>
    <property type="match status" value="1"/>
</dbReference>
<gene>
    <name evidence="5" type="ORF">HZF10_12970</name>
</gene>
<proteinExistence type="predicted"/>
<feature type="repeat" description="TPR" evidence="3">
    <location>
        <begin position="82"/>
        <end position="115"/>
    </location>
</feature>
<dbReference type="Gene3D" id="1.25.40.10">
    <property type="entry name" value="Tetratricopeptide repeat domain"/>
    <property type="match status" value="2"/>
</dbReference>
<dbReference type="AlphaFoldDB" id="A0A7Y9C7Y2"/>
<evidence type="ECO:0000256" key="1">
    <source>
        <dbReference type="ARBA" id="ARBA00022737"/>
    </source>
</evidence>
<evidence type="ECO:0000313" key="5">
    <source>
        <dbReference type="EMBL" id="NYA71837.1"/>
    </source>
</evidence>
<comment type="caution">
    <text evidence="5">The sequence shown here is derived from an EMBL/GenBank/DDBJ whole genome shotgun (WGS) entry which is preliminary data.</text>
</comment>
<sequence length="261" mass="30021">MSKRFLPSMLIVLLLCAHSLFAQGFPKEQILKNIAELDEKIKINPTIDYYYKRGYWKAKLDEMADEALKDYEKALENNPNPFQVYFSRGLLYERRNELQKAIADYAACVKLNSKEYKAHFNLAYAKSLTEDKRGAISAYTACIGLDPMNAQAYINRGYLYFQLEMYREAVTDFDRALTIDPNDGDLYLSRALCKEKLKDKTALADFDVAVKLRPKDPEAVYDRALYRINNKISGDYCSDLRKASALGYLEAQTLITEKKCP</sequence>
<dbReference type="PROSITE" id="PS50005">
    <property type="entry name" value="TPR"/>
    <property type="match status" value="2"/>
</dbReference>
<feature type="repeat" description="TPR" evidence="3">
    <location>
        <begin position="150"/>
        <end position="183"/>
    </location>
</feature>
<dbReference type="InterPro" id="IPR050498">
    <property type="entry name" value="Ycf3"/>
</dbReference>
<dbReference type="EMBL" id="JACBJI010000005">
    <property type="protein sequence ID" value="NYA71837.1"/>
    <property type="molecule type" value="Genomic_DNA"/>
</dbReference>
<keyword evidence="1" id="KW-0677">Repeat</keyword>
<evidence type="ECO:0000256" key="4">
    <source>
        <dbReference type="SAM" id="SignalP"/>
    </source>
</evidence>
<reference evidence="5 6" key="1">
    <citation type="submission" date="2020-07" db="EMBL/GenBank/DDBJ databases">
        <authorList>
            <person name="Sun Q."/>
        </authorList>
    </citation>
    <scope>NUCLEOTIDE SEQUENCE [LARGE SCALE GENOMIC DNA]</scope>
    <source>
        <strain evidence="5 6">MAH-1</strain>
    </source>
</reference>
<dbReference type="PROSITE" id="PS50293">
    <property type="entry name" value="TPR_REGION"/>
    <property type="match status" value="1"/>
</dbReference>
<keyword evidence="4" id="KW-0732">Signal</keyword>
<keyword evidence="2 3" id="KW-0802">TPR repeat</keyword>
<evidence type="ECO:0000256" key="3">
    <source>
        <dbReference type="PROSITE-ProRule" id="PRU00339"/>
    </source>
</evidence>
<accession>A0A7Y9C7Y2</accession>
<dbReference type="InterPro" id="IPR011990">
    <property type="entry name" value="TPR-like_helical_dom_sf"/>
</dbReference>
<dbReference type="InterPro" id="IPR019734">
    <property type="entry name" value="TPR_rpt"/>
</dbReference>
<evidence type="ECO:0000256" key="2">
    <source>
        <dbReference type="ARBA" id="ARBA00022803"/>
    </source>
</evidence>
<feature type="signal peptide" evidence="4">
    <location>
        <begin position="1"/>
        <end position="22"/>
    </location>
</feature>
<name>A0A7Y9C7Y2_9FLAO</name>
<keyword evidence="6" id="KW-1185">Reference proteome</keyword>
<dbReference type="PANTHER" id="PTHR44858">
    <property type="entry name" value="TETRATRICOPEPTIDE REPEAT PROTEIN 6"/>
    <property type="match status" value="1"/>
</dbReference>
<dbReference type="Pfam" id="PF00515">
    <property type="entry name" value="TPR_1"/>
    <property type="match status" value="1"/>
</dbReference>
<dbReference type="Pfam" id="PF13432">
    <property type="entry name" value="TPR_16"/>
    <property type="match status" value="1"/>
</dbReference>
<feature type="chain" id="PRO_5031382430" evidence="4">
    <location>
        <begin position="23"/>
        <end position="261"/>
    </location>
</feature>
<dbReference type="Proteomes" id="UP000535020">
    <property type="component" value="Unassembled WGS sequence"/>
</dbReference>
<protein>
    <submittedName>
        <fullName evidence="5">Tetratricopeptide repeat protein</fullName>
    </submittedName>
</protein>
<organism evidence="5 6">
    <name type="scientific">Flavobacterium agri</name>
    <dbReference type="NCBI Taxonomy" id="2743471"/>
    <lineage>
        <taxon>Bacteria</taxon>
        <taxon>Pseudomonadati</taxon>
        <taxon>Bacteroidota</taxon>
        <taxon>Flavobacteriia</taxon>
        <taxon>Flavobacteriales</taxon>
        <taxon>Flavobacteriaceae</taxon>
        <taxon>Flavobacterium</taxon>
    </lineage>
</organism>
<dbReference type="RefSeq" id="WP_176006646.1">
    <property type="nucleotide sequence ID" value="NZ_JABWMI010000014.1"/>
</dbReference>
<dbReference type="SUPFAM" id="SSF48452">
    <property type="entry name" value="TPR-like"/>
    <property type="match status" value="1"/>
</dbReference>
<dbReference type="PANTHER" id="PTHR44858:SF1">
    <property type="entry name" value="UDP-N-ACETYLGLUCOSAMINE--PEPTIDE N-ACETYLGLUCOSAMINYLTRANSFERASE SPINDLY-RELATED"/>
    <property type="match status" value="1"/>
</dbReference>